<accession>M1SP02</accession>
<dbReference type="AlphaFoldDB" id="M1SP02"/>
<proteinExistence type="predicted"/>
<reference evidence="1" key="1">
    <citation type="journal article" date="2013" name="Nature">
        <title>A bacteriophage encodes its own CRISPR/Cas adaptive response to evade host innate immunity.</title>
        <authorList>
            <person name="Seed K.D."/>
            <person name="Lazinski D.W."/>
            <person name="Calderwood S.B."/>
            <person name="Camilli A."/>
        </authorList>
    </citation>
    <scope>NUCLEOTIDE SEQUENCE</scope>
    <source>
        <strain evidence="1">KS229</strain>
    </source>
</reference>
<evidence type="ECO:0000313" key="1">
    <source>
        <dbReference type="EMBL" id="AGG36642.1"/>
    </source>
</evidence>
<sequence>MKIQLDNETLDLVMPYCKSNSVKPHQLIKTLLMQFMQQPVTHDEEKKSDNTN</sequence>
<name>M1SP02_VIBCE</name>
<dbReference type="EMBL" id="MF176135">
    <property type="protein sequence ID" value="ASA40215.1"/>
    <property type="molecule type" value="Genomic_DNA"/>
</dbReference>
<reference evidence="2" key="2">
    <citation type="journal article" date="2017" name="PLoS Genet.">
        <title>A highly specific phage defense system is a conserved feature of the Vibrio cholerae mobilome.</title>
        <authorList>
            <person name="O'Hara B.J."/>
            <person name="Barth Z.K."/>
            <person name="McKitterick A.C."/>
            <person name="Seed K.D."/>
        </authorList>
    </citation>
    <scope>NUCLEOTIDE SEQUENCE</scope>
    <source>
        <strain evidence="2">KS39</strain>
    </source>
</reference>
<evidence type="ECO:0000313" key="2">
    <source>
        <dbReference type="EMBL" id="ASA40215.1"/>
    </source>
</evidence>
<organism evidence="1">
    <name type="scientific">Vibrio cholerae serotype O1 biovar El Tor</name>
    <dbReference type="NCBI Taxonomy" id="686"/>
    <lineage>
        <taxon>Bacteria</taxon>
        <taxon>Pseudomonadati</taxon>
        <taxon>Pseudomonadota</taxon>
        <taxon>Gammaproteobacteria</taxon>
        <taxon>Vibrionales</taxon>
        <taxon>Vibrionaceae</taxon>
        <taxon>Vibrio</taxon>
    </lineage>
</organism>
<dbReference type="EMBL" id="KC152961">
    <property type="protein sequence ID" value="AGG36642.1"/>
    <property type="molecule type" value="Genomic_DNA"/>
</dbReference>
<protein>
    <submittedName>
        <fullName evidence="1">Uncharacterized protein</fullName>
    </submittedName>
</protein>